<dbReference type="Gene3D" id="3.40.50.300">
    <property type="entry name" value="P-loop containing nucleotide triphosphate hydrolases"/>
    <property type="match status" value="1"/>
</dbReference>
<sequence>IDIQFRDLSYEVHIGYRKQKKQILKNLDGLFKAGELTAIMGTSGAGKSTLLNILSGFQQEGLTGKIDYIGNKGKQHLKKHKEDSCYIQQTDYLYDLFTVEENMMIAAYLKIGNVTHVFRQMLTDNILKKLNLLKTKNTRINRLSGGQKKRLSIALELIGNPPIMFLDEPTTGLDSLSTLQCISALQTLAKNGRTIICTIHQPSAAVYQMFDHIYLIVDGQCAYADTPANTISYFARQGFQCPQYHNPADYILEVVNGEHGDCNSQLITAAKHYCQRTVTPLKLRIFKEASFDERNSNVLSKMKPPSEKMKFIILLRRSMLLLHRDWSMIQLKVIMQVLVGILFGLIFHDIGDDGSKTINNIGYLVASVLNFMYTTMIPTVLKFPLELTILRKEHFNNWYQLKTYYIATLVTTLPLQILFSFIYLSISYVLTGQPMEWYRYFMFLFILALASLISENVGLCLGIIFNVINGMFFGATVLSMMLCLSGYMIFFKDMPVFFYYVSYINYYRHAFEGIVQAIYGFHREKLGCPSHINYCHLRIPSMILQELSMSKPMFWFDITMLFAWFVIVRIIVYVLLKRKL</sequence>
<keyword evidence="4 9" id="KW-0812">Transmembrane</keyword>
<accession>E2A4D8</accession>
<feature type="non-terminal residue" evidence="11">
    <location>
        <position position="580"/>
    </location>
</feature>
<evidence type="ECO:0000256" key="6">
    <source>
        <dbReference type="ARBA" id="ARBA00022840"/>
    </source>
</evidence>
<dbReference type="InterPro" id="IPR043926">
    <property type="entry name" value="ABCG_dom"/>
</dbReference>
<evidence type="ECO:0000256" key="2">
    <source>
        <dbReference type="ARBA" id="ARBA00005814"/>
    </source>
</evidence>
<dbReference type="PANTHER" id="PTHR48041">
    <property type="entry name" value="ABC TRANSPORTER G FAMILY MEMBER 28"/>
    <property type="match status" value="1"/>
</dbReference>
<evidence type="ECO:0000256" key="5">
    <source>
        <dbReference type="ARBA" id="ARBA00022741"/>
    </source>
</evidence>
<dbReference type="Pfam" id="PF00005">
    <property type="entry name" value="ABC_tran"/>
    <property type="match status" value="1"/>
</dbReference>
<dbReference type="PROSITE" id="PS50893">
    <property type="entry name" value="ABC_TRANSPORTER_2"/>
    <property type="match status" value="1"/>
</dbReference>
<name>E2A4D8_CAMFO</name>
<protein>
    <submittedName>
        <fullName evidence="11">ATP-binding cassette sub-family G member 4</fullName>
    </submittedName>
</protein>
<dbReference type="InterPro" id="IPR027417">
    <property type="entry name" value="P-loop_NTPase"/>
</dbReference>
<feature type="non-terminal residue" evidence="11">
    <location>
        <position position="1"/>
    </location>
</feature>
<gene>
    <name evidence="11" type="ORF">EAG_14268</name>
</gene>
<dbReference type="OrthoDB" id="66620at2759"/>
<feature type="transmembrane region" description="Helical" evidence="9">
    <location>
        <begin position="438"/>
        <end position="465"/>
    </location>
</feature>
<dbReference type="PANTHER" id="PTHR48041:SF32">
    <property type="entry name" value="PROTEIN WHITE-LIKE PROTEIN"/>
    <property type="match status" value="1"/>
</dbReference>
<feature type="domain" description="ABC transporter" evidence="10">
    <location>
        <begin position="3"/>
        <end position="243"/>
    </location>
</feature>
<evidence type="ECO:0000256" key="9">
    <source>
        <dbReference type="SAM" id="Phobius"/>
    </source>
</evidence>
<dbReference type="OMA" id="MGVMILT"/>
<evidence type="ECO:0000256" key="8">
    <source>
        <dbReference type="ARBA" id="ARBA00023136"/>
    </source>
</evidence>
<evidence type="ECO:0000256" key="7">
    <source>
        <dbReference type="ARBA" id="ARBA00022989"/>
    </source>
</evidence>
<keyword evidence="5" id="KW-0547">Nucleotide-binding</keyword>
<dbReference type="InterPro" id="IPR050352">
    <property type="entry name" value="ABCG_transporters"/>
</dbReference>
<dbReference type="InterPro" id="IPR003593">
    <property type="entry name" value="AAA+_ATPase"/>
</dbReference>
<evidence type="ECO:0000259" key="10">
    <source>
        <dbReference type="PROSITE" id="PS50893"/>
    </source>
</evidence>
<dbReference type="Proteomes" id="UP000000311">
    <property type="component" value="Unassembled WGS sequence"/>
</dbReference>
<dbReference type="AlphaFoldDB" id="E2A4D8"/>
<feature type="transmembrane region" description="Helical" evidence="9">
    <location>
        <begin position="472"/>
        <end position="490"/>
    </location>
</feature>
<dbReference type="PROSITE" id="PS00211">
    <property type="entry name" value="ABC_TRANSPORTER_1"/>
    <property type="match status" value="1"/>
</dbReference>
<dbReference type="GO" id="GO:0005524">
    <property type="term" value="F:ATP binding"/>
    <property type="evidence" value="ECO:0007669"/>
    <property type="project" value="UniProtKB-KW"/>
</dbReference>
<feature type="transmembrane region" description="Helical" evidence="9">
    <location>
        <begin position="404"/>
        <end position="426"/>
    </location>
</feature>
<dbReference type="EMBL" id="GL436635">
    <property type="protein sequence ID" value="EFN71685.1"/>
    <property type="molecule type" value="Genomic_DNA"/>
</dbReference>
<proteinExistence type="inferred from homology"/>
<dbReference type="SMART" id="SM00382">
    <property type="entry name" value="AAA"/>
    <property type="match status" value="1"/>
</dbReference>
<keyword evidence="6 11" id="KW-0067">ATP-binding</keyword>
<dbReference type="InterPro" id="IPR003439">
    <property type="entry name" value="ABC_transporter-like_ATP-bd"/>
</dbReference>
<comment type="subcellular location">
    <subcellularLocation>
        <location evidence="1">Membrane</location>
        <topology evidence="1">Multi-pass membrane protein</topology>
    </subcellularLocation>
</comment>
<evidence type="ECO:0000256" key="1">
    <source>
        <dbReference type="ARBA" id="ARBA00004141"/>
    </source>
</evidence>
<feature type="transmembrane region" description="Helical" evidence="9">
    <location>
        <begin position="326"/>
        <end position="348"/>
    </location>
</feature>
<dbReference type="FunCoup" id="E2A4D8">
    <property type="interactions" value="87"/>
</dbReference>
<evidence type="ECO:0000313" key="11">
    <source>
        <dbReference type="EMBL" id="EFN71685.1"/>
    </source>
</evidence>
<dbReference type="InterPro" id="IPR017871">
    <property type="entry name" value="ABC_transporter-like_CS"/>
</dbReference>
<keyword evidence="7 9" id="KW-1133">Transmembrane helix</keyword>
<dbReference type="Pfam" id="PF19055">
    <property type="entry name" value="ABC2_membrane_7"/>
    <property type="match status" value="1"/>
</dbReference>
<feature type="transmembrane region" description="Helical" evidence="9">
    <location>
        <begin position="554"/>
        <end position="576"/>
    </location>
</feature>
<dbReference type="Pfam" id="PF01061">
    <property type="entry name" value="ABC2_membrane"/>
    <property type="match status" value="1"/>
</dbReference>
<dbReference type="GO" id="GO:0016887">
    <property type="term" value="F:ATP hydrolysis activity"/>
    <property type="evidence" value="ECO:0007669"/>
    <property type="project" value="InterPro"/>
</dbReference>
<dbReference type="GO" id="GO:0140359">
    <property type="term" value="F:ABC-type transporter activity"/>
    <property type="evidence" value="ECO:0007669"/>
    <property type="project" value="InterPro"/>
</dbReference>
<feature type="transmembrane region" description="Helical" evidence="9">
    <location>
        <begin position="360"/>
        <end position="383"/>
    </location>
</feature>
<dbReference type="FunFam" id="3.40.50.300:FF:001077">
    <property type="entry name" value="Uncharacterized protein, isoform A"/>
    <property type="match status" value="1"/>
</dbReference>
<dbReference type="SUPFAM" id="SSF52540">
    <property type="entry name" value="P-loop containing nucleoside triphosphate hydrolases"/>
    <property type="match status" value="1"/>
</dbReference>
<comment type="similarity">
    <text evidence="2">Belongs to the ABC transporter superfamily. ABCG family. Eye pigment precursor importer (TC 3.A.1.204) subfamily.</text>
</comment>
<keyword evidence="8 9" id="KW-0472">Membrane</keyword>
<keyword evidence="3" id="KW-0813">Transport</keyword>
<dbReference type="InterPro" id="IPR013525">
    <property type="entry name" value="ABC2_TM"/>
</dbReference>
<reference evidence="11 12" key="1">
    <citation type="journal article" date="2010" name="Science">
        <title>Genomic comparison of the ants Camponotus floridanus and Harpegnathos saltator.</title>
        <authorList>
            <person name="Bonasio R."/>
            <person name="Zhang G."/>
            <person name="Ye C."/>
            <person name="Mutti N.S."/>
            <person name="Fang X."/>
            <person name="Qin N."/>
            <person name="Donahue G."/>
            <person name="Yang P."/>
            <person name="Li Q."/>
            <person name="Li C."/>
            <person name="Zhang P."/>
            <person name="Huang Z."/>
            <person name="Berger S.L."/>
            <person name="Reinberg D."/>
            <person name="Wang J."/>
            <person name="Liebig J."/>
        </authorList>
    </citation>
    <scope>NUCLEOTIDE SEQUENCE [LARGE SCALE GENOMIC DNA]</scope>
    <source>
        <strain evidence="12">C129</strain>
    </source>
</reference>
<organism evidence="12">
    <name type="scientific">Camponotus floridanus</name>
    <name type="common">Florida carpenter ant</name>
    <dbReference type="NCBI Taxonomy" id="104421"/>
    <lineage>
        <taxon>Eukaryota</taxon>
        <taxon>Metazoa</taxon>
        <taxon>Ecdysozoa</taxon>
        <taxon>Arthropoda</taxon>
        <taxon>Hexapoda</taxon>
        <taxon>Insecta</taxon>
        <taxon>Pterygota</taxon>
        <taxon>Neoptera</taxon>
        <taxon>Endopterygota</taxon>
        <taxon>Hymenoptera</taxon>
        <taxon>Apocrita</taxon>
        <taxon>Aculeata</taxon>
        <taxon>Formicoidea</taxon>
        <taxon>Formicidae</taxon>
        <taxon>Formicinae</taxon>
        <taxon>Camponotus</taxon>
    </lineage>
</organism>
<dbReference type="InParanoid" id="E2A4D8"/>
<keyword evidence="12" id="KW-1185">Reference proteome</keyword>
<evidence type="ECO:0000256" key="4">
    <source>
        <dbReference type="ARBA" id="ARBA00022692"/>
    </source>
</evidence>
<evidence type="ECO:0000313" key="12">
    <source>
        <dbReference type="Proteomes" id="UP000000311"/>
    </source>
</evidence>
<dbReference type="GO" id="GO:0005886">
    <property type="term" value="C:plasma membrane"/>
    <property type="evidence" value="ECO:0007669"/>
    <property type="project" value="TreeGrafter"/>
</dbReference>
<evidence type="ECO:0000256" key="3">
    <source>
        <dbReference type="ARBA" id="ARBA00022448"/>
    </source>
</evidence>